<evidence type="ECO:0000313" key="18">
    <source>
        <dbReference type="Proteomes" id="UP000262004"/>
    </source>
</evidence>
<dbReference type="NCBIfam" id="TIGR01356">
    <property type="entry name" value="aroA"/>
    <property type="match status" value="1"/>
</dbReference>
<feature type="binding site" evidence="13">
    <location>
        <position position="26"/>
    </location>
    <ligand>
        <name>3-phosphoshikimate</name>
        <dbReference type="ChEBI" id="CHEBI:145989"/>
    </ligand>
</feature>
<keyword evidence="4 13" id="KW-0028">Amino-acid biosynthesis</keyword>
<comment type="pathway">
    <text evidence="1 13">Metabolic intermediate biosynthesis; chorismate biosynthesis; chorismate from D-erythrose 4-phosphate and phosphoenolpyruvate: step 6/7.</text>
</comment>
<dbReference type="GO" id="GO:0036431">
    <property type="term" value="F:dCMP kinase activity"/>
    <property type="evidence" value="ECO:0007669"/>
    <property type="project" value="InterPro"/>
</dbReference>
<evidence type="ECO:0000256" key="13">
    <source>
        <dbReference type="HAMAP-Rule" id="MF_00210"/>
    </source>
</evidence>
<dbReference type="KEGG" id="htl:HPTL_1833"/>
<evidence type="ECO:0000256" key="8">
    <source>
        <dbReference type="ARBA" id="ARBA00022840"/>
    </source>
</evidence>
<dbReference type="CDD" id="cd02020">
    <property type="entry name" value="CMPK"/>
    <property type="match status" value="1"/>
</dbReference>
<dbReference type="GO" id="GO:0009073">
    <property type="term" value="P:aromatic amino acid family biosynthetic process"/>
    <property type="evidence" value="ECO:0007669"/>
    <property type="project" value="UniProtKB-KW"/>
</dbReference>
<feature type="binding site" evidence="13">
    <location>
        <position position="175"/>
    </location>
    <ligand>
        <name>3-phosphoshikimate</name>
        <dbReference type="ChEBI" id="CHEBI:145989"/>
    </ligand>
</feature>
<dbReference type="Pfam" id="PF02224">
    <property type="entry name" value="Cytidylate_kin"/>
    <property type="match status" value="1"/>
</dbReference>
<evidence type="ECO:0000256" key="7">
    <source>
        <dbReference type="ARBA" id="ARBA00022777"/>
    </source>
</evidence>
<name>A0A2Z6E0H3_HYDTE</name>
<dbReference type="EC" id="2.7.4.25" evidence="14"/>
<dbReference type="HAMAP" id="MF_00210">
    <property type="entry name" value="EPSP_synth"/>
    <property type="match status" value="1"/>
</dbReference>
<dbReference type="SUPFAM" id="SSF52540">
    <property type="entry name" value="P-loop containing nucleoside triphosphate hydrolases"/>
    <property type="match status" value="1"/>
</dbReference>
<dbReference type="PANTHER" id="PTHR21090">
    <property type="entry name" value="AROM/DEHYDROQUINATE SYNTHASE"/>
    <property type="match status" value="1"/>
</dbReference>
<dbReference type="GO" id="GO:0008652">
    <property type="term" value="P:amino acid biosynthetic process"/>
    <property type="evidence" value="ECO:0007669"/>
    <property type="project" value="UniProtKB-KW"/>
</dbReference>
<comment type="catalytic activity">
    <reaction evidence="11 14">
        <text>dCMP + ATP = dCDP + ADP</text>
        <dbReference type="Rhea" id="RHEA:25094"/>
        <dbReference type="ChEBI" id="CHEBI:30616"/>
        <dbReference type="ChEBI" id="CHEBI:57566"/>
        <dbReference type="ChEBI" id="CHEBI:58593"/>
        <dbReference type="ChEBI" id="CHEBI:456216"/>
        <dbReference type="EC" id="2.7.4.25"/>
    </reaction>
</comment>
<dbReference type="InterPro" id="IPR023193">
    <property type="entry name" value="EPSP_synthase_CS"/>
</dbReference>
<dbReference type="GO" id="GO:0036430">
    <property type="term" value="F:CMP kinase activity"/>
    <property type="evidence" value="ECO:0007669"/>
    <property type="project" value="RHEA"/>
</dbReference>
<comment type="catalytic activity">
    <reaction evidence="12 14">
        <text>CMP + ATP = CDP + ADP</text>
        <dbReference type="Rhea" id="RHEA:11600"/>
        <dbReference type="ChEBI" id="CHEBI:30616"/>
        <dbReference type="ChEBI" id="CHEBI:58069"/>
        <dbReference type="ChEBI" id="CHEBI:60377"/>
        <dbReference type="ChEBI" id="CHEBI:456216"/>
        <dbReference type="EC" id="2.7.4.25"/>
    </reaction>
</comment>
<feature type="binding site" evidence="13">
    <location>
        <position position="26"/>
    </location>
    <ligand>
        <name>phosphoenolpyruvate</name>
        <dbReference type="ChEBI" id="CHEBI:58702"/>
    </ligand>
</feature>
<feature type="binding site" evidence="13">
    <location>
        <position position="126"/>
    </location>
    <ligand>
        <name>phosphoenolpyruvate</name>
        <dbReference type="ChEBI" id="CHEBI:58702"/>
    </ligand>
</feature>
<dbReference type="GO" id="GO:0006220">
    <property type="term" value="P:pyrimidine nucleotide metabolic process"/>
    <property type="evidence" value="ECO:0007669"/>
    <property type="project" value="UniProtKB-UniRule"/>
</dbReference>
<dbReference type="InterPro" id="IPR003136">
    <property type="entry name" value="Cytidylate_kin"/>
</dbReference>
<comment type="similarity">
    <text evidence="2 14">Belongs to the cytidylate kinase family. Type 1 subfamily.</text>
</comment>
<evidence type="ECO:0000256" key="14">
    <source>
        <dbReference type="HAMAP-Rule" id="MF_00238"/>
    </source>
</evidence>
<keyword evidence="9 13" id="KW-0057">Aromatic amino acid biosynthesis</keyword>
<dbReference type="Gene3D" id="3.65.10.10">
    <property type="entry name" value="Enolpyruvate transferase domain"/>
    <property type="match status" value="2"/>
</dbReference>
<gene>
    <name evidence="14" type="primary">cmk</name>
    <name evidence="13" type="synonym">aroA</name>
    <name evidence="17" type="ORF">HPTL_1833</name>
</gene>
<dbReference type="CDD" id="cd01556">
    <property type="entry name" value="EPSP_synthase"/>
    <property type="match status" value="1"/>
</dbReference>
<evidence type="ECO:0000256" key="5">
    <source>
        <dbReference type="ARBA" id="ARBA00022679"/>
    </source>
</evidence>
<feature type="binding site" evidence="13">
    <location>
        <position position="174"/>
    </location>
    <ligand>
        <name>3-phosphoshikimate</name>
        <dbReference type="ChEBI" id="CHEBI:145989"/>
    </ligand>
</feature>
<dbReference type="PANTHER" id="PTHR21090:SF5">
    <property type="entry name" value="PENTAFUNCTIONAL AROM POLYPEPTIDE"/>
    <property type="match status" value="1"/>
</dbReference>
<evidence type="ECO:0000256" key="1">
    <source>
        <dbReference type="ARBA" id="ARBA00004811"/>
    </source>
</evidence>
<evidence type="ECO:0000256" key="12">
    <source>
        <dbReference type="ARBA" id="ARBA00048478"/>
    </source>
</evidence>
<accession>A0A2Z6E0H3</accession>
<comment type="similarity">
    <text evidence="3 13">Belongs to the EPSP synthase family.</text>
</comment>
<keyword evidence="5 13" id="KW-0808">Transferase</keyword>
<dbReference type="NCBIfam" id="NF008816">
    <property type="entry name" value="PRK11860.1"/>
    <property type="match status" value="1"/>
</dbReference>
<evidence type="ECO:0000256" key="4">
    <source>
        <dbReference type="ARBA" id="ARBA00022605"/>
    </source>
</evidence>
<dbReference type="HAMAP" id="MF_00238">
    <property type="entry name" value="Cytidyl_kinase_type1"/>
    <property type="match status" value="1"/>
</dbReference>
<keyword evidence="7 14" id="KW-0418">Kinase</keyword>
<dbReference type="GO" id="GO:0003866">
    <property type="term" value="F:3-phosphoshikimate 1-carboxyvinyltransferase activity"/>
    <property type="evidence" value="ECO:0007669"/>
    <property type="project" value="UniProtKB-UniRule"/>
</dbReference>
<feature type="domain" description="Cytidylate kinase" evidence="16">
    <location>
        <begin position="446"/>
        <end position="655"/>
    </location>
</feature>
<dbReference type="EMBL" id="AP018558">
    <property type="protein sequence ID" value="BBD78089.1"/>
    <property type="molecule type" value="Genomic_DNA"/>
</dbReference>
<evidence type="ECO:0000256" key="11">
    <source>
        <dbReference type="ARBA" id="ARBA00047615"/>
    </source>
</evidence>
<keyword evidence="13" id="KW-0963">Cytoplasm</keyword>
<evidence type="ECO:0000256" key="9">
    <source>
        <dbReference type="ARBA" id="ARBA00023141"/>
    </source>
</evidence>
<dbReference type="GO" id="GO:0009423">
    <property type="term" value="P:chorismate biosynthetic process"/>
    <property type="evidence" value="ECO:0007669"/>
    <property type="project" value="UniProtKB-UniRule"/>
</dbReference>
<evidence type="ECO:0000259" key="15">
    <source>
        <dbReference type="Pfam" id="PF00275"/>
    </source>
</evidence>
<evidence type="ECO:0000259" key="16">
    <source>
        <dbReference type="Pfam" id="PF02224"/>
    </source>
</evidence>
<feature type="binding site" evidence="13">
    <location>
        <position position="360"/>
    </location>
    <ligand>
        <name>phosphoenolpyruvate</name>
        <dbReference type="ChEBI" id="CHEBI:58702"/>
    </ligand>
</feature>
<feature type="binding site" evidence="13">
    <location>
        <position position="202"/>
    </location>
    <ligand>
        <name>3-phosphoshikimate</name>
        <dbReference type="ChEBI" id="CHEBI:145989"/>
    </ligand>
</feature>
<dbReference type="AlphaFoldDB" id="A0A2Z6E0H3"/>
<dbReference type="GO" id="GO:0005524">
    <property type="term" value="F:ATP binding"/>
    <property type="evidence" value="ECO:0007669"/>
    <property type="project" value="UniProtKB-UniRule"/>
</dbReference>
<keyword evidence="18" id="KW-1185">Reference proteome</keyword>
<keyword evidence="6 14" id="KW-0547">Nucleotide-binding</keyword>
<evidence type="ECO:0000256" key="6">
    <source>
        <dbReference type="ARBA" id="ARBA00022741"/>
    </source>
</evidence>
<feature type="binding site" evidence="13">
    <location>
        <position position="31"/>
    </location>
    <ligand>
        <name>3-phosphoshikimate</name>
        <dbReference type="ChEBI" id="CHEBI:145989"/>
    </ligand>
</feature>
<feature type="binding site" evidence="13">
    <location>
        <position position="329"/>
    </location>
    <ligand>
        <name>3-phosphoshikimate</name>
        <dbReference type="ChEBI" id="CHEBI:145989"/>
    </ligand>
</feature>
<feature type="domain" description="Enolpyruvate transferase" evidence="15">
    <location>
        <begin position="17"/>
        <end position="433"/>
    </location>
</feature>
<evidence type="ECO:0000256" key="10">
    <source>
        <dbReference type="ARBA" id="ARBA00044633"/>
    </source>
</evidence>
<dbReference type="InterPro" id="IPR013792">
    <property type="entry name" value="RNA3'P_cycl/enolpyr_Trfase_a/b"/>
</dbReference>
<organism evidence="17 18">
    <name type="scientific">Hydrogenophilus thermoluteolus</name>
    <name type="common">Pseudomonas hydrogenothermophila</name>
    <dbReference type="NCBI Taxonomy" id="297"/>
    <lineage>
        <taxon>Bacteria</taxon>
        <taxon>Pseudomonadati</taxon>
        <taxon>Pseudomonadota</taxon>
        <taxon>Hydrogenophilia</taxon>
        <taxon>Hydrogenophilales</taxon>
        <taxon>Hydrogenophilaceae</taxon>
        <taxon>Hydrogenophilus</taxon>
    </lineage>
</organism>
<feature type="binding site" evidence="13">
    <location>
        <position position="176"/>
    </location>
    <ligand>
        <name>phosphoenolpyruvate</name>
        <dbReference type="ChEBI" id="CHEBI:58702"/>
    </ligand>
</feature>
<dbReference type="InterPro" id="IPR006264">
    <property type="entry name" value="EPSP_synthase"/>
</dbReference>
<feature type="binding site" evidence="13">
    <location>
        <position position="98"/>
    </location>
    <ligand>
        <name>phosphoenolpyruvate</name>
        <dbReference type="ChEBI" id="CHEBI:58702"/>
    </ligand>
</feature>
<dbReference type="SUPFAM" id="SSF55205">
    <property type="entry name" value="EPT/RTPC-like"/>
    <property type="match status" value="1"/>
</dbReference>
<feature type="binding site" evidence="13">
    <location>
        <position position="402"/>
    </location>
    <ligand>
        <name>phosphoenolpyruvate</name>
        <dbReference type="ChEBI" id="CHEBI:58702"/>
    </ligand>
</feature>
<protein>
    <recommendedName>
        <fullName evidence="13 14">Multifunctional fusion protein</fullName>
    </recommendedName>
    <domain>
        <recommendedName>
            <fullName evidence="13">3-phosphoshikimate 1-carboxyvinyltransferase</fullName>
            <ecNumber evidence="13">2.5.1.19</ecNumber>
        </recommendedName>
        <alternativeName>
            <fullName evidence="13">5-enolpyruvylshikimate-3-phosphate synthase</fullName>
            <shortName evidence="13">EPSP synthase</shortName>
            <shortName evidence="13">EPSPS</shortName>
        </alternativeName>
    </domain>
    <domain>
        <recommendedName>
            <fullName evidence="14">Cytidylate kinase</fullName>
            <shortName evidence="14">CK</shortName>
            <ecNumber evidence="14">2.7.4.25</ecNumber>
        </recommendedName>
        <alternativeName>
            <fullName evidence="14">Cytidine monophosphate kinase</fullName>
            <shortName evidence="14">CMP kinase</shortName>
        </alternativeName>
    </domain>
</protein>
<feature type="binding site" evidence="13">
    <location>
        <position position="176"/>
    </location>
    <ligand>
        <name>3-phosphoshikimate</name>
        <dbReference type="ChEBI" id="CHEBI:145989"/>
    </ligand>
</feature>
<comment type="caution">
    <text evidence="13">Lacks conserved residue(s) required for the propagation of feature annotation.</text>
</comment>
<dbReference type="PROSITE" id="PS00104">
    <property type="entry name" value="EPSP_SYNTHASE_1"/>
    <property type="match status" value="1"/>
</dbReference>
<dbReference type="Gene3D" id="3.40.50.300">
    <property type="entry name" value="P-loop containing nucleotide triphosphate hydrolases"/>
    <property type="match status" value="1"/>
</dbReference>
<dbReference type="InterPro" id="IPR036968">
    <property type="entry name" value="Enolpyruvate_Tfrase_sf"/>
</dbReference>
<comment type="subcellular location">
    <subcellularLocation>
        <location evidence="13">Cytoplasm</location>
    </subcellularLocation>
</comment>
<proteinExistence type="inferred from homology"/>
<comment type="subunit">
    <text evidence="13">Monomer.</text>
</comment>
<keyword evidence="8 14" id="KW-0067">ATP-binding</keyword>
<reference evidence="17 18" key="1">
    <citation type="submission" date="2018-04" db="EMBL/GenBank/DDBJ databases">
        <title>Complete genome sequence of Hydrogenophilus thermoluteolus TH-1.</title>
        <authorList>
            <person name="Arai H."/>
        </authorList>
    </citation>
    <scope>NUCLEOTIDE SEQUENCE [LARGE SCALE GENOMIC DNA]</scope>
    <source>
        <strain evidence="17 18">TH-1</strain>
    </source>
</reference>
<feature type="binding site" evidence="13">
    <location>
        <position position="356"/>
    </location>
    <ligand>
        <name>3-phosphoshikimate</name>
        <dbReference type="ChEBI" id="CHEBI:145989"/>
    </ligand>
</feature>
<evidence type="ECO:0000256" key="3">
    <source>
        <dbReference type="ARBA" id="ARBA00009948"/>
    </source>
</evidence>
<dbReference type="NCBIfam" id="TIGR00017">
    <property type="entry name" value="cmk"/>
    <property type="match status" value="1"/>
</dbReference>
<dbReference type="UniPathway" id="UPA00053">
    <property type="reaction ID" value="UER00089"/>
</dbReference>
<dbReference type="InterPro" id="IPR027417">
    <property type="entry name" value="P-loop_NTPase"/>
</dbReference>
<feature type="active site" description="Proton acceptor" evidence="13">
    <location>
        <position position="329"/>
    </location>
</feature>
<dbReference type="InterPro" id="IPR001986">
    <property type="entry name" value="Enolpyruvate_Tfrase_dom"/>
</dbReference>
<dbReference type="Proteomes" id="UP000262004">
    <property type="component" value="Chromosome"/>
</dbReference>
<evidence type="ECO:0000256" key="2">
    <source>
        <dbReference type="ARBA" id="ARBA00009427"/>
    </source>
</evidence>
<dbReference type="InterPro" id="IPR011994">
    <property type="entry name" value="Cytidylate_kinase_dom"/>
</dbReference>
<feature type="binding site" evidence="13">
    <location>
        <position position="27"/>
    </location>
    <ligand>
        <name>3-phosphoshikimate</name>
        <dbReference type="ChEBI" id="CHEBI:145989"/>
    </ligand>
</feature>
<sequence>MSERIPHLDLPPACAAAGTVQLPGSKSISNRVLLLAALAHGTTRLYDLLDADDTARMREALTALGVTLQPQPDGALDVLGCGGRFPNREASLFLGNAGTAFRPLTAALAVLGGDYRLDGVARMRERPIGDLVDALARWGCQIDYLGTQGYPPLRIGERQSVAAPAVTRVRGNVSSQFLTALLIAAPLLGQEAVIEVDGTLISQPYVAMTIALMAHFGVTVDREGWQRFVVPAGSRYRSPGTWYVEGDASSASYFLALGALGGGPVRVVGVGEKSVQGDVAFADALAQMGARVRKGENWIEAAAPEGFDPMGGAAPRLRALTYDATAIPDAAMTLAALALFGDGTSRLTGIGSWRVKETDRIAAMAAELTKVGATVACGDDWLEVTPPATWRAATIATYDDHRMAMAMSLTAFGDCYQRILDPACVNKTFPTYWACYRAIVRPVPVVAIDGPSASGKGTVAARVAAALGWHTLDSGAVYRALAWLALEKGVALDDPAALVALAGTARLEFRDGGVAVNGVDVGDAIRTEAVSCAASRIATLPAVRDALLALQRASRRRPGLVADGRDMGSVVFPDACVKVFLTASPEVRAERRYKQLIAKGFNANIDQLRRELAARDAQDRARAVAPLQAAPDARQLDTTAMTIDEAVATVLEWVRTACAVSDAVRVG</sequence>
<dbReference type="PROSITE" id="PS00885">
    <property type="entry name" value="EPSP_SYNTHASE_2"/>
    <property type="match status" value="1"/>
</dbReference>
<dbReference type="GO" id="GO:0005737">
    <property type="term" value="C:cytoplasm"/>
    <property type="evidence" value="ECO:0007669"/>
    <property type="project" value="UniProtKB-SubCell"/>
</dbReference>
<comment type="catalytic activity">
    <reaction evidence="10">
        <text>3-phosphoshikimate + phosphoenolpyruvate = 5-O-(1-carboxyvinyl)-3-phosphoshikimate + phosphate</text>
        <dbReference type="Rhea" id="RHEA:21256"/>
        <dbReference type="ChEBI" id="CHEBI:43474"/>
        <dbReference type="ChEBI" id="CHEBI:57701"/>
        <dbReference type="ChEBI" id="CHEBI:58702"/>
        <dbReference type="ChEBI" id="CHEBI:145989"/>
        <dbReference type="EC" id="2.5.1.19"/>
    </reaction>
    <physiologicalReaction direction="left-to-right" evidence="10">
        <dbReference type="Rhea" id="RHEA:21257"/>
    </physiologicalReaction>
</comment>
<evidence type="ECO:0000313" key="17">
    <source>
        <dbReference type="EMBL" id="BBD78089.1"/>
    </source>
</evidence>
<dbReference type="Pfam" id="PF00275">
    <property type="entry name" value="EPSP_synthase"/>
    <property type="match status" value="1"/>
</dbReference>
<feature type="binding site" evidence="14">
    <location>
        <begin position="450"/>
        <end position="458"/>
    </location>
    <ligand>
        <name>ATP</name>
        <dbReference type="ChEBI" id="CHEBI:30616"/>
    </ligand>
</feature>
<comment type="function">
    <text evidence="13">Catalyzes the transfer of the enolpyruvyl moiety of phosphoenolpyruvate (PEP) to the 5-hydroxyl of shikimate-3-phosphate (S3P) to produce enolpyruvyl shikimate-3-phosphate and inorganic phosphate.</text>
</comment>
<feature type="binding site" evidence="13">
    <location>
        <position position="427"/>
    </location>
    <ligand>
        <name>phosphoenolpyruvate</name>
        <dbReference type="ChEBI" id="CHEBI:58702"/>
    </ligand>
</feature>
<dbReference type="EC" id="2.5.1.19" evidence="13"/>